<evidence type="ECO:0000313" key="2">
    <source>
        <dbReference type="Proteomes" id="UP001247754"/>
    </source>
</evidence>
<dbReference type="EMBL" id="JAVKPH010000071">
    <property type="protein sequence ID" value="MDR5655399.1"/>
    <property type="molecule type" value="Genomic_DNA"/>
</dbReference>
<sequence>MTAPATLAPDMMVGAAEIARFLYASDEFRFQRRVYYLCTRSKRPLPHFRLGSRIATRRSTLLDWIAMQEGFANVA</sequence>
<evidence type="ECO:0008006" key="3">
    <source>
        <dbReference type="Google" id="ProtNLM"/>
    </source>
</evidence>
<dbReference type="RefSeq" id="WP_310459499.1">
    <property type="nucleotide sequence ID" value="NZ_JAVKPH010000071.1"/>
</dbReference>
<gene>
    <name evidence="1" type="ORF">RGD00_22580</name>
</gene>
<proteinExistence type="predicted"/>
<comment type="caution">
    <text evidence="1">The sequence shown here is derived from an EMBL/GenBank/DDBJ whole genome shotgun (WGS) entry which is preliminary data.</text>
</comment>
<evidence type="ECO:0000313" key="1">
    <source>
        <dbReference type="EMBL" id="MDR5655399.1"/>
    </source>
</evidence>
<keyword evidence="2" id="KW-1185">Reference proteome</keyword>
<name>A0ABU1FER0_9RHOB</name>
<organism evidence="1 2">
    <name type="scientific">Ruixingdingia sedimenti</name>
    <dbReference type="NCBI Taxonomy" id="3073604"/>
    <lineage>
        <taxon>Bacteria</taxon>
        <taxon>Pseudomonadati</taxon>
        <taxon>Pseudomonadota</taxon>
        <taxon>Alphaproteobacteria</taxon>
        <taxon>Rhodobacterales</taxon>
        <taxon>Paracoccaceae</taxon>
        <taxon>Ruixingdingia</taxon>
    </lineage>
</organism>
<protein>
    <recommendedName>
        <fullName evidence="3">DNA-binding protein</fullName>
    </recommendedName>
</protein>
<dbReference type="Proteomes" id="UP001247754">
    <property type="component" value="Unassembled WGS sequence"/>
</dbReference>
<reference evidence="1 2" key="1">
    <citation type="submission" date="2023-09" db="EMBL/GenBank/DDBJ databases">
        <title>Xinfangfangia sedmenti sp. nov., isolated the sedment.</title>
        <authorList>
            <person name="Xu L."/>
        </authorList>
    </citation>
    <scope>NUCLEOTIDE SEQUENCE [LARGE SCALE GENOMIC DNA]</scope>
    <source>
        <strain evidence="1 2">LG-4</strain>
    </source>
</reference>
<accession>A0ABU1FER0</accession>